<reference evidence="2 3" key="1">
    <citation type="journal article" date="2021" name="Commun. Biol.">
        <title>The genome of Shorea leprosula (Dipterocarpaceae) highlights the ecological relevance of drought in aseasonal tropical rainforests.</title>
        <authorList>
            <person name="Ng K.K.S."/>
            <person name="Kobayashi M.J."/>
            <person name="Fawcett J.A."/>
            <person name="Hatakeyama M."/>
            <person name="Paape T."/>
            <person name="Ng C.H."/>
            <person name="Ang C.C."/>
            <person name="Tnah L.H."/>
            <person name="Lee C.T."/>
            <person name="Nishiyama T."/>
            <person name="Sese J."/>
            <person name="O'Brien M.J."/>
            <person name="Copetti D."/>
            <person name="Mohd Noor M.I."/>
            <person name="Ong R.C."/>
            <person name="Putra M."/>
            <person name="Sireger I.Z."/>
            <person name="Indrioko S."/>
            <person name="Kosugi Y."/>
            <person name="Izuno A."/>
            <person name="Isagi Y."/>
            <person name="Lee S.L."/>
            <person name="Shimizu K.K."/>
        </authorList>
    </citation>
    <scope>NUCLEOTIDE SEQUENCE [LARGE SCALE GENOMIC DNA]</scope>
    <source>
        <strain evidence="2">214</strain>
    </source>
</reference>
<organism evidence="2 3">
    <name type="scientific">Rubroshorea leprosula</name>
    <dbReference type="NCBI Taxonomy" id="152421"/>
    <lineage>
        <taxon>Eukaryota</taxon>
        <taxon>Viridiplantae</taxon>
        <taxon>Streptophyta</taxon>
        <taxon>Embryophyta</taxon>
        <taxon>Tracheophyta</taxon>
        <taxon>Spermatophyta</taxon>
        <taxon>Magnoliopsida</taxon>
        <taxon>eudicotyledons</taxon>
        <taxon>Gunneridae</taxon>
        <taxon>Pentapetalae</taxon>
        <taxon>rosids</taxon>
        <taxon>malvids</taxon>
        <taxon>Malvales</taxon>
        <taxon>Dipterocarpaceae</taxon>
        <taxon>Rubroshorea</taxon>
    </lineage>
</organism>
<evidence type="ECO:0000256" key="1">
    <source>
        <dbReference type="SAM" id="Phobius"/>
    </source>
</evidence>
<accession>A0AAV5JNR6</accession>
<evidence type="ECO:0000313" key="3">
    <source>
        <dbReference type="Proteomes" id="UP001054252"/>
    </source>
</evidence>
<gene>
    <name evidence="2" type="ORF">SLEP1_g26987</name>
</gene>
<keyword evidence="1" id="KW-0472">Membrane</keyword>
<evidence type="ECO:0000313" key="2">
    <source>
        <dbReference type="EMBL" id="GKV16329.1"/>
    </source>
</evidence>
<proteinExistence type="predicted"/>
<feature type="transmembrane region" description="Helical" evidence="1">
    <location>
        <begin position="6"/>
        <end position="29"/>
    </location>
</feature>
<protein>
    <submittedName>
        <fullName evidence="2">Uncharacterized protein</fullName>
    </submittedName>
</protein>
<comment type="caution">
    <text evidence="2">The sequence shown here is derived from an EMBL/GenBank/DDBJ whole genome shotgun (WGS) entry which is preliminary data.</text>
</comment>
<name>A0AAV5JNR6_9ROSI</name>
<dbReference type="EMBL" id="BPVZ01000045">
    <property type="protein sequence ID" value="GKV16329.1"/>
    <property type="molecule type" value="Genomic_DNA"/>
</dbReference>
<keyword evidence="1" id="KW-1133">Transmembrane helix</keyword>
<sequence length="39" mass="4502">MDFFNLFLQHLALIDPCFFAIILQFLALLPGNGCGFFFF</sequence>
<keyword evidence="1" id="KW-0812">Transmembrane</keyword>
<dbReference type="Proteomes" id="UP001054252">
    <property type="component" value="Unassembled WGS sequence"/>
</dbReference>
<dbReference type="AlphaFoldDB" id="A0AAV5JNR6"/>
<keyword evidence="3" id="KW-1185">Reference proteome</keyword>